<evidence type="ECO:0000256" key="1">
    <source>
        <dbReference type="SAM" id="MobiDB-lite"/>
    </source>
</evidence>
<feature type="compositionally biased region" description="Acidic residues" evidence="1">
    <location>
        <begin position="155"/>
        <end position="170"/>
    </location>
</feature>
<evidence type="ECO:0000313" key="3">
    <source>
        <dbReference type="Proteomes" id="UP000004061"/>
    </source>
</evidence>
<dbReference type="EMBL" id="ABYK01000021">
    <property type="protein sequence ID" value="EDZ94284.1"/>
    <property type="molecule type" value="Genomic_DNA"/>
</dbReference>
<accession>B5W2J8</accession>
<dbReference type="AlphaFoldDB" id="B5W2J8"/>
<proteinExistence type="predicted"/>
<protein>
    <submittedName>
        <fullName evidence="2">Uncharacterized protein</fullName>
    </submittedName>
</protein>
<name>B5W2J8_LIMMA</name>
<dbReference type="Proteomes" id="UP000004061">
    <property type="component" value="Unassembled WGS sequence"/>
</dbReference>
<reference evidence="2 3" key="1">
    <citation type="journal article" date="2011" name="Appl. Environ. Microbiol.">
        <title>Contribution of a Sodium Ion Gradient to Energy Conservation during Fermentation in the Cyanobacterium Arthrospira (Spirulina) maxima CS-328.</title>
        <authorList>
            <person name="Carrieri D."/>
            <person name="Ananyev G."/>
            <person name="Lenz O."/>
            <person name="Bryant D.A."/>
            <person name="Dismukes G.C."/>
        </authorList>
    </citation>
    <scope>NUCLEOTIDE SEQUENCE [LARGE SCALE GENOMIC DNA]</scope>
    <source>
        <strain evidence="2 3">CS-328</strain>
    </source>
</reference>
<comment type="caution">
    <text evidence="2">The sequence shown here is derived from an EMBL/GenBank/DDBJ whole genome shotgun (WGS) entry which is preliminary data.</text>
</comment>
<organism evidence="2 3">
    <name type="scientific">Limnospira maxima CS-328</name>
    <dbReference type="NCBI Taxonomy" id="513049"/>
    <lineage>
        <taxon>Bacteria</taxon>
        <taxon>Bacillati</taxon>
        <taxon>Cyanobacteriota</taxon>
        <taxon>Cyanophyceae</taxon>
        <taxon>Oscillatoriophycideae</taxon>
        <taxon>Oscillatoriales</taxon>
        <taxon>Sirenicapillariaceae</taxon>
        <taxon>Limnospira</taxon>
    </lineage>
</organism>
<gene>
    <name evidence="2" type="ORF">AmaxDRAFT_2996</name>
</gene>
<evidence type="ECO:0000313" key="2">
    <source>
        <dbReference type="EMBL" id="EDZ94284.1"/>
    </source>
</evidence>
<feature type="region of interest" description="Disordered" evidence="1">
    <location>
        <begin position="155"/>
        <end position="182"/>
    </location>
</feature>
<sequence length="614" mass="69245">MREVEERSRRTRDIVRNRNYRQAIDVIEREVKRLEADDKPRARVRFPRDDGDIDIDVGGIIEFAQAMKPKISTEAEDLQDGRTRRGIKAEKIGSTARGFVDLDEDGNPKGFGGTIDSINDANVSVYFGECEQTMSVTMLGKTVTFARNVCEDDIEEPSETDENETSDDQDNNNPPSIDPPSFPPGYSGLLAEFFLVTGKRYISGWWGDLYSGMLDRLDNSDDGITTGEYIVSTLEFQFNTDVNSSIQSIGIFPLGPGARHFRNLHIQVNGTPPYPPNIFRLKWNFNLGKGGTPVRLFASKQCSSVPSLSLSGGSITPRVNRICPAHFPIGRDPETNLEMAIHSYYWYTSWQVEYTRLPYEANNHQPELPPSLPILRDDMNKECCDDLIKMTREIHKALGVRKLLDKSFQIPANMMIPEGRGNHINKDYLEIMSDLFKTIDNYGFDAPVTVTVQDTNKAQEGDQSIELKFNSLGAILKAQTELLIELKGDSANRLNIQIRLAYIMTRMYRTLAKLYYRTSAILDGLGIPIISKVVTLPIEFNVFGKKHWGAGKGFGKDNKKGQEPKLDLNDEDTTEAMLPDLLEIHDYEIEVDEFRAKSNDLYEVLIGIAAKLRS</sequence>
<keyword evidence="3" id="KW-1185">Reference proteome</keyword>
<dbReference type="RefSeq" id="WP_006623228.1">
    <property type="nucleotide sequence ID" value="NZ_ABYK01000021.1"/>
</dbReference>